<gene>
    <name evidence="1" type="ORF">PADG_12024</name>
</gene>
<dbReference type="EMBL" id="KN275963">
    <property type="protein sequence ID" value="KGM91883.1"/>
    <property type="molecule type" value="Genomic_DNA"/>
</dbReference>
<dbReference type="AlphaFoldDB" id="A0A0A0HU82"/>
<dbReference type="VEuPathDB" id="FungiDB:PADG_12024"/>
<protein>
    <recommendedName>
        <fullName evidence="3">Ankyrin repeat domain-containing protein</fullName>
    </recommendedName>
</protein>
<organism evidence="1 2">
    <name type="scientific">Paracoccidioides brasiliensis (strain Pb18)</name>
    <dbReference type="NCBI Taxonomy" id="502780"/>
    <lineage>
        <taxon>Eukaryota</taxon>
        <taxon>Fungi</taxon>
        <taxon>Dikarya</taxon>
        <taxon>Ascomycota</taxon>
        <taxon>Pezizomycotina</taxon>
        <taxon>Eurotiomycetes</taxon>
        <taxon>Eurotiomycetidae</taxon>
        <taxon>Onygenales</taxon>
        <taxon>Ajellomycetaceae</taxon>
        <taxon>Paracoccidioides</taxon>
    </lineage>
</organism>
<dbReference type="Gene3D" id="1.25.40.20">
    <property type="entry name" value="Ankyrin repeat-containing domain"/>
    <property type="match status" value="1"/>
</dbReference>
<name>A0A0A0HU82_PARBD</name>
<evidence type="ECO:0008006" key="3">
    <source>
        <dbReference type="Google" id="ProtNLM"/>
    </source>
</evidence>
<dbReference type="GeneID" id="22587921"/>
<dbReference type="Pfam" id="PF00023">
    <property type="entry name" value="Ank"/>
    <property type="match status" value="1"/>
</dbReference>
<sequence>MPRILSATSRSGWKQNPAIWTQSGSCWMTSVYLPTLNHPMDNSARGSRTQRSADIRSSHGCTALSFAAERGDEDAIRWLLAGGDVDPLSKITRAGRPSNNASIDFSPKRLRRYELSEERKAVIEMSQAITTQVSNIFMKH</sequence>
<dbReference type="RefSeq" id="XP_010761613.1">
    <property type="nucleotide sequence ID" value="XM_010763311.1"/>
</dbReference>
<evidence type="ECO:0000313" key="1">
    <source>
        <dbReference type="EMBL" id="KGM91883.1"/>
    </source>
</evidence>
<dbReference type="InParanoid" id="A0A0A0HU82"/>
<keyword evidence="2" id="KW-1185">Reference proteome</keyword>
<evidence type="ECO:0000313" key="2">
    <source>
        <dbReference type="Proteomes" id="UP000001628"/>
    </source>
</evidence>
<dbReference type="InterPro" id="IPR036770">
    <property type="entry name" value="Ankyrin_rpt-contain_sf"/>
</dbReference>
<reference evidence="1 2" key="1">
    <citation type="journal article" date="2011" name="PLoS Genet.">
        <title>Comparative genomic analysis of human fungal pathogens causing paracoccidioidomycosis.</title>
        <authorList>
            <person name="Desjardins C.A."/>
            <person name="Champion M.D."/>
            <person name="Holder J.W."/>
            <person name="Muszewska A."/>
            <person name="Goldberg J."/>
            <person name="Bailao A.M."/>
            <person name="Brigido M.M."/>
            <person name="Ferreira M.E."/>
            <person name="Garcia A.M."/>
            <person name="Grynberg M."/>
            <person name="Gujja S."/>
            <person name="Heiman D.I."/>
            <person name="Henn M.R."/>
            <person name="Kodira C.D."/>
            <person name="Leon-Narvaez H."/>
            <person name="Longo L.V."/>
            <person name="Ma L.J."/>
            <person name="Malavazi I."/>
            <person name="Matsuo A.L."/>
            <person name="Morais F.V."/>
            <person name="Pereira M."/>
            <person name="Rodriguez-Brito S."/>
            <person name="Sakthikumar S."/>
            <person name="Salem-Izacc S.M."/>
            <person name="Sykes S.M."/>
            <person name="Teixeira M.M."/>
            <person name="Vallejo M.C."/>
            <person name="Walter M.E."/>
            <person name="Yandava C."/>
            <person name="Young S."/>
            <person name="Zeng Q."/>
            <person name="Zucker J."/>
            <person name="Felipe M.S."/>
            <person name="Goldman G.H."/>
            <person name="Haas B.J."/>
            <person name="McEwen J.G."/>
            <person name="Nino-Vega G."/>
            <person name="Puccia R."/>
            <person name="San-Blas G."/>
            <person name="Soares C.M."/>
            <person name="Birren B.W."/>
            <person name="Cuomo C.A."/>
        </authorList>
    </citation>
    <scope>NUCLEOTIDE SEQUENCE [LARGE SCALE GENOMIC DNA]</scope>
    <source>
        <strain evidence="1 2">Pb18</strain>
    </source>
</reference>
<dbReference type="InterPro" id="IPR002110">
    <property type="entry name" value="Ankyrin_rpt"/>
</dbReference>
<proteinExistence type="predicted"/>
<dbReference type="KEGG" id="pbn:PADG_12024"/>
<dbReference type="HOGENOM" id="CLU_1835770_0_0_1"/>
<accession>A0A0A0HU82</accession>
<dbReference type="Proteomes" id="UP000001628">
    <property type="component" value="Unassembled WGS sequence"/>
</dbReference>